<keyword evidence="4 9" id="KW-1133">Transmembrane helix</keyword>
<evidence type="ECO:0000256" key="2">
    <source>
        <dbReference type="ARBA" id="ARBA00006772"/>
    </source>
</evidence>
<feature type="transmembrane region" description="Helical" evidence="9">
    <location>
        <begin position="623"/>
        <end position="644"/>
    </location>
</feature>
<feature type="transmembrane region" description="Helical" evidence="9">
    <location>
        <begin position="451"/>
        <end position="468"/>
    </location>
</feature>
<dbReference type="AlphaFoldDB" id="A0A8D1G1G3"/>
<reference evidence="11" key="1">
    <citation type="submission" date="2025-08" db="UniProtKB">
        <authorList>
            <consortium name="Ensembl"/>
        </authorList>
    </citation>
    <scope>IDENTIFICATION</scope>
</reference>
<feature type="compositionally biased region" description="Polar residues" evidence="8">
    <location>
        <begin position="255"/>
        <end position="265"/>
    </location>
</feature>
<evidence type="ECO:0000256" key="1">
    <source>
        <dbReference type="ARBA" id="ARBA00004141"/>
    </source>
</evidence>
<feature type="chain" id="PRO_5034133664" description="Solute carrier family 13 member 4" evidence="10">
    <location>
        <begin position="31"/>
        <end position="665"/>
    </location>
</feature>
<comment type="subcellular location">
    <subcellularLocation>
        <location evidence="1">Membrane</location>
        <topology evidence="1">Multi-pass membrane protein</topology>
    </subcellularLocation>
</comment>
<dbReference type="Pfam" id="PF00939">
    <property type="entry name" value="Na_sulph_symp"/>
    <property type="match status" value="1"/>
</dbReference>
<evidence type="ECO:0008006" key="13">
    <source>
        <dbReference type="Google" id="ProtNLM"/>
    </source>
</evidence>
<evidence type="ECO:0000256" key="8">
    <source>
        <dbReference type="SAM" id="MobiDB-lite"/>
    </source>
</evidence>
<dbReference type="GO" id="GO:0016020">
    <property type="term" value="C:membrane"/>
    <property type="evidence" value="ECO:0007669"/>
    <property type="project" value="UniProtKB-SubCell"/>
</dbReference>
<feature type="transmembrane region" description="Helical" evidence="9">
    <location>
        <begin position="351"/>
        <end position="370"/>
    </location>
</feature>
<organism evidence="11 12">
    <name type="scientific">Sus scrofa</name>
    <name type="common">Pig</name>
    <dbReference type="NCBI Taxonomy" id="9823"/>
    <lineage>
        <taxon>Eukaryota</taxon>
        <taxon>Metazoa</taxon>
        <taxon>Chordata</taxon>
        <taxon>Craniata</taxon>
        <taxon>Vertebrata</taxon>
        <taxon>Euteleostomi</taxon>
        <taxon>Mammalia</taxon>
        <taxon>Eutheria</taxon>
        <taxon>Laurasiatheria</taxon>
        <taxon>Artiodactyla</taxon>
        <taxon>Suina</taxon>
        <taxon>Suidae</taxon>
        <taxon>Sus</taxon>
    </lineage>
</organism>
<evidence type="ECO:0000313" key="12">
    <source>
        <dbReference type="Proteomes" id="UP000694722"/>
    </source>
</evidence>
<dbReference type="InterPro" id="IPR001898">
    <property type="entry name" value="SLC13A/DASS"/>
</dbReference>
<keyword evidence="3 9" id="KW-0812">Transmembrane</keyword>
<comment type="similarity">
    <text evidence="2">Belongs to the SLC13A/DASS transporter (TC 2.A.47) family. NADC subfamily.</text>
</comment>
<feature type="transmembrane region" description="Helical" evidence="9">
    <location>
        <begin position="302"/>
        <end position="331"/>
    </location>
</feature>
<accession>A0A8D1G1G3</accession>
<keyword evidence="6 9" id="KW-0472">Membrane</keyword>
<keyword evidence="7" id="KW-0406">Ion transport</keyword>
<feature type="compositionally biased region" description="Basic and acidic residues" evidence="8">
    <location>
        <begin position="266"/>
        <end position="276"/>
    </location>
</feature>
<dbReference type="PANTHER" id="PTHR10283:SF63">
    <property type="entry name" value="SOLUTE CARRIER FAMILY 13 MEMBER 4"/>
    <property type="match status" value="1"/>
</dbReference>
<evidence type="ECO:0000256" key="10">
    <source>
        <dbReference type="SAM" id="SignalP"/>
    </source>
</evidence>
<dbReference type="Proteomes" id="UP000694722">
    <property type="component" value="Unplaced"/>
</dbReference>
<evidence type="ECO:0000313" key="11">
    <source>
        <dbReference type="Ensembl" id="ENSSSCP00040046607.1"/>
    </source>
</evidence>
<evidence type="ECO:0000256" key="7">
    <source>
        <dbReference type="ARBA" id="ARBA00023201"/>
    </source>
</evidence>
<evidence type="ECO:0000256" key="5">
    <source>
        <dbReference type="ARBA" id="ARBA00023053"/>
    </source>
</evidence>
<evidence type="ECO:0000256" key="9">
    <source>
        <dbReference type="SAM" id="Phobius"/>
    </source>
</evidence>
<name>A0A8D1G1G3_PIG</name>
<dbReference type="PANTHER" id="PTHR10283">
    <property type="entry name" value="SOLUTE CARRIER FAMILY 13 MEMBER"/>
    <property type="match status" value="1"/>
</dbReference>
<proteinExistence type="inferred from homology"/>
<feature type="transmembrane region" description="Helical" evidence="9">
    <location>
        <begin position="583"/>
        <end position="602"/>
    </location>
</feature>
<protein>
    <recommendedName>
        <fullName evidence="13">Solute carrier family 13 member 4</fullName>
    </recommendedName>
</protein>
<keyword evidence="7" id="KW-0813">Transport</keyword>
<feature type="transmembrane region" description="Helical" evidence="9">
    <location>
        <begin position="408"/>
        <end position="431"/>
    </location>
</feature>
<keyword evidence="10" id="KW-0732">Signal</keyword>
<sequence>MPAQGGPVCCIAPPIPPSLLLLPLPGCCSASCAAPRCCPCGSPTRPPPPWSCPSWRPCCRSWSVQRRSSSWPATPAPKRPSSSVQFAGLGTHAPSPASLPHLLLLPLPPHPTPALVTRSLPVTPPSPAPPSCPAYSSHRCSFPHKCSRITRPRPPGVCESYQAFRAEARGMTMHPAPAGASMPLFPHPAPAWPGALALALLSRVQPPHLTVRFPFATVGLKANNSQPSLELIFVNEDTSNADFSSLMMNKNLNGVPTVTSPVKTANHQDQKRHPPQEKPPVPTPRPRNQELKKKYKSQHDQMICKCLSLSISYAATIGGLTTIIGTSTSLIFLEHFNNQYPGADVVNFGTWFLFSFPISLIMLVVSWFWMHWLFLGCNFKETCSLSKKKKTKREELSEKRIQQEYEKLGAVSYPEMVTGFFFILMTVLWFTREPGFVPGWDSFFEKKGYCTDATVSIFLGFLLFLIPAKKPCFRKKNDGEDQEPSPGMEPIITWKDFQKTMPWEIVILVGGGYALASGSKTSGLSTWIGYQMLSLSSLPPWAVTLLACILVSIVTEFVSNPATITIFLPILCSLSETLHINPLYTLIPVTMCISFAVMLPVGNPPNAIVFSYGHCQIKDMVKAGLGINVIGLVIVMVAINTWGINLFHLDTYPAWAKVGNVTDQA</sequence>
<dbReference type="GO" id="GO:0015370">
    <property type="term" value="F:solute:sodium symporter activity"/>
    <property type="evidence" value="ECO:0007669"/>
    <property type="project" value="UniProtKB-ARBA"/>
</dbReference>
<evidence type="ECO:0000256" key="3">
    <source>
        <dbReference type="ARBA" id="ARBA00022692"/>
    </source>
</evidence>
<evidence type="ECO:0000256" key="4">
    <source>
        <dbReference type="ARBA" id="ARBA00022989"/>
    </source>
</evidence>
<dbReference type="Ensembl" id="ENSSSCT00040103016.1">
    <property type="protein sequence ID" value="ENSSSCP00040046607.1"/>
    <property type="gene ID" value="ENSSSCG00040074494.1"/>
</dbReference>
<keyword evidence="5" id="KW-0915">Sodium</keyword>
<keyword evidence="7" id="KW-0739">Sodium transport</keyword>
<feature type="region of interest" description="Disordered" evidence="8">
    <location>
        <begin position="255"/>
        <end position="294"/>
    </location>
</feature>
<evidence type="ECO:0000256" key="6">
    <source>
        <dbReference type="ARBA" id="ARBA00023136"/>
    </source>
</evidence>
<feature type="transmembrane region" description="Helical" evidence="9">
    <location>
        <begin position="541"/>
        <end position="571"/>
    </location>
</feature>
<feature type="signal peptide" evidence="10">
    <location>
        <begin position="1"/>
        <end position="30"/>
    </location>
</feature>